<protein>
    <recommendedName>
        <fullName evidence="1">GAF domain-containing protein</fullName>
    </recommendedName>
</protein>
<sequence>MGDAPSVLALSRALADCASLEEAAAKAAGTTRTLIGADGVTIVMRRDNRCCYFEEDAIGALWKGQDFPLGDCVSGWAMTHRQQVVIPDIRTDPRVPLQLYMATFVRSMAMTPVERNGEAIGAIGVYWSTYHHATETELLALRAIAESLAPCFLAEQPSVSLD</sequence>
<reference evidence="2 3" key="1">
    <citation type="submission" date="2021-03" db="EMBL/GenBank/DDBJ databases">
        <title>Complete Genome Sequences of Two Lysobacter Strains Isolated from Sea Water (Lysobacter caseinilyticus) and Soil (Lysobacter helvus) in South Korea.</title>
        <authorList>
            <person name="Watanabe Y."/>
            <person name="Arakawa K."/>
        </authorList>
    </citation>
    <scope>NUCLEOTIDE SEQUENCE [LARGE SCALE GENOMIC DNA]</scope>
    <source>
        <strain evidence="2 3">KVB24</strain>
    </source>
</reference>
<accession>A0ABM7Q9F3</accession>
<gene>
    <name evidence="2" type="ORF">LYSCAS_30890</name>
</gene>
<evidence type="ECO:0000259" key="1">
    <source>
        <dbReference type="Pfam" id="PF01590"/>
    </source>
</evidence>
<proteinExistence type="predicted"/>
<name>A0ABM7Q9F3_9GAMM</name>
<organism evidence="2 3">
    <name type="scientific">Noviluteimonas caseinilytica</name>
    <dbReference type="NCBI Taxonomy" id="2675101"/>
    <lineage>
        <taxon>Bacteria</taxon>
        <taxon>Pseudomonadati</taxon>
        <taxon>Pseudomonadota</taxon>
        <taxon>Gammaproteobacteria</taxon>
        <taxon>Lysobacterales</taxon>
        <taxon>Lysobacteraceae</taxon>
        <taxon>Noviluteimonas</taxon>
    </lineage>
</organism>
<feature type="domain" description="GAF" evidence="1">
    <location>
        <begin position="20"/>
        <end position="149"/>
    </location>
</feature>
<dbReference type="RefSeq" id="WP_213434958.1">
    <property type="nucleotide sequence ID" value="NZ_AP024545.1"/>
</dbReference>
<dbReference type="Pfam" id="PF01590">
    <property type="entry name" value="GAF"/>
    <property type="match status" value="1"/>
</dbReference>
<evidence type="ECO:0000313" key="2">
    <source>
        <dbReference type="EMBL" id="BCT94065.1"/>
    </source>
</evidence>
<evidence type="ECO:0000313" key="3">
    <source>
        <dbReference type="Proteomes" id="UP000681317"/>
    </source>
</evidence>
<dbReference type="EMBL" id="AP024545">
    <property type="protein sequence ID" value="BCT94065.1"/>
    <property type="molecule type" value="Genomic_DNA"/>
</dbReference>
<dbReference type="InterPro" id="IPR003018">
    <property type="entry name" value="GAF"/>
</dbReference>
<dbReference type="Proteomes" id="UP000681317">
    <property type="component" value="Chromosome"/>
</dbReference>
<dbReference type="InterPro" id="IPR029016">
    <property type="entry name" value="GAF-like_dom_sf"/>
</dbReference>
<dbReference type="Gene3D" id="3.30.450.40">
    <property type="match status" value="1"/>
</dbReference>
<keyword evidence="3" id="KW-1185">Reference proteome</keyword>
<dbReference type="SUPFAM" id="SSF55781">
    <property type="entry name" value="GAF domain-like"/>
    <property type="match status" value="1"/>
</dbReference>